<dbReference type="AlphaFoldDB" id="A0A318IR01"/>
<evidence type="ECO:0000313" key="2">
    <source>
        <dbReference type="Proteomes" id="UP000247792"/>
    </source>
</evidence>
<name>A0A318IR01_9BURK</name>
<dbReference type="EMBL" id="QJKB01000015">
    <property type="protein sequence ID" value="PXX37805.1"/>
    <property type="molecule type" value="Genomic_DNA"/>
</dbReference>
<keyword evidence="2" id="KW-1185">Reference proteome</keyword>
<accession>A0A318IR01</accession>
<sequence>MPSFFEGIFLGLRKTAPAALQLLAVLKYCLRRYGEVGISDNILSADVTNHPCKDGFLKHGLAGTIFRKPDNLADLSNFSLHLLLNALRRLFADSGLVAKQKPDSALRTKHIALVMPYPLHIKIMMHGFA</sequence>
<reference evidence="1 2" key="1">
    <citation type="submission" date="2018-05" db="EMBL/GenBank/DDBJ databases">
        <title>Genomic Encyclopedia of Type Strains, Phase IV (KMG-IV): sequencing the most valuable type-strain genomes for metagenomic binning, comparative biology and taxonomic classification.</title>
        <authorList>
            <person name="Goeker M."/>
        </authorList>
    </citation>
    <scope>NUCLEOTIDE SEQUENCE [LARGE SCALE GENOMIC DNA]</scope>
    <source>
        <strain evidence="1 2">DSM 19792</strain>
    </source>
</reference>
<gene>
    <name evidence="1" type="ORF">DFR42_11555</name>
</gene>
<evidence type="ECO:0000313" key="1">
    <source>
        <dbReference type="EMBL" id="PXX37805.1"/>
    </source>
</evidence>
<organism evidence="1 2">
    <name type="scientific">Undibacterium pigrum</name>
    <dbReference type="NCBI Taxonomy" id="401470"/>
    <lineage>
        <taxon>Bacteria</taxon>
        <taxon>Pseudomonadati</taxon>
        <taxon>Pseudomonadota</taxon>
        <taxon>Betaproteobacteria</taxon>
        <taxon>Burkholderiales</taxon>
        <taxon>Oxalobacteraceae</taxon>
        <taxon>Undibacterium</taxon>
    </lineage>
</organism>
<dbReference type="Proteomes" id="UP000247792">
    <property type="component" value="Unassembled WGS sequence"/>
</dbReference>
<comment type="caution">
    <text evidence="1">The sequence shown here is derived from an EMBL/GenBank/DDBJ whole genome shotgun (WGS) entry which is preliminary data.</text>
</comment>
<proteinExistence type="predicted"/>
<protein>
    <submittedName>
        <fullName evidence="1">Uncharacterized protein</fullName>
    </submittedName>
</protein>